<dbReference type="GO" id="GO:0046872">
    <property type="term" value="F:metal ion binding"/>
    <property type="evidence" value="ECO:0007669"/>
    <property type="project" value="UniProtKB-KW"/>
</dbReference>
<keyword evidence="16" id="KW-1185">Reference proteome</keyword>
<keyword evidence="6" id="KW-0963">Cytoplasm</keyword>
<dbReference type="InterPro" id="IPR036397">
    <property type="entry name" value="RNaseH_sf"/>
</dbReference>
<comment type="catalytic activity">
    <reaction evidence="1 12 13">
        <text>Endonucleolytic cleavage to 5'-phosphomonoester.</text>
        <dbReference type="EC" id="3.1.26.4"/>
    </reaction>
</comment>
<evidence type="ECO:0000256" key="8">
    <source>
        <dbReference type="ARBA" id="ARBA00022723"/>
    </source>
</evidence>
<evidence type="ECO:0000256" key="7">
    <source>
        <dbReference type="ARBA" id="ARBA00022722"/>
    </source>
</evidence>
<keyword evidence="10 12" id="KW-0378">Hydrolase</keyword>
<name>A0ABD6AWC2_9EURY</name>
<dbReference type="CDD" id="cd07180">
    <property type="entry name" value="RNase_HII_archaea_like"/>
    <property type="match status" value="1"/>
</dbReference>
<evidence type="ECO:0000256" key="11">
    <source>
        <dbReference type="ARBA" id="ARBA00023211"/>
    </source>
</evidence>
<evidence type="ECO:0000256" key="10">
    <source>
        <dbReference type="ARBA" id="ARBA00022801"/>
    </source>
</evidence>
<evidence type="ECO:0000256" key="6">
    <source>
        <dbReference type="ARBA" id="ARBA00022490"/>
    </source>
</evidence>
<feature type="binding site" evidence="12">
    <location>
        <position position="7"/>
    </location>
    <ligand>
        <name>a divalent metal cation</name>
        <dbReference type="ChEBI" id="CHEBI:60240"/>
    </ligand>
</feature>
<reference evidence="15 16" key="1">
    <citation type="journal article" date="2019" name="Int. J. Syst. Evol. Microbiol.">
        <title>The Global Catalogue of Microorganisms (GCM) 10K type strain sequencing project: providing services to taxonomists for standard genome sequencing and annotation.</title>
        <authorList>
            <consortium name="The Broad Institute Genomics Platform"/>
            <consortium name="The Broad Institute Genome Sequencing Center for Infectious Disease"/>
            <person name="Wu L."/>
            <person name="Ma J."/>
        </authorList>
    </citation>
    <scope>NUCLEOTIDE SEQUENCE [LARGE SCALE GENOMIC DNA]</scope>
    <source>
        <strain evidence="15 16">CGMCC 1.12563</strain>
    </source>
</reference>
<comment type="similarity">
    <text evidence="5 13">Belongs to the RNase HII family.</text>
</comment>
<dbReference type="GO" id="GO:0005737">
    <property type="term" value="C:cytoplasm"/>
    <property type="evidence" value="ECO:0007669"/>
    <property type="project" value="UniProtKB-SubCell"/>
</dbReference>
<dbReference type="SUPFAM" id="SSF53098">
    <property type="entry name" value="Ribonuclease H-like"/>
    <property type="match status" value="1"/>
</dbReference>
<dbReference type="InterPro" id="IPR001352">
    <property type="entry name" value="RNase_HII/HIII"/>
</dbReference>
<evidence type="ECO:0000256" key="12">
    <source>
        <dbReference type="PROSITE-ProRule" id="PRU01319"/>
    </source>
</evidence>
<dbReference type="InterPro" id="IPR004649">
    <property type="entry name" value="RNase_H2_suA"/>
</dbReference>
<dbReference type="AlphaFoldDB" id="A0ABD6AWC2"/>
<keyword evidence="11" id="KW-0464">Manganese</keyword>
<evidence type="ECO:0000313" key="15">
    <source>
        <dbReference type="EMBL" id="MFD1513588.1"/>
    </source>
</evidence>
<sequence>MQFGVDEAGKGPVLGPMVAACVVGPADALPEGVDDSKRVAPERRRELAATLREDPAFDVGVARITPRRIDGEEDMNTLTVVAHADAIVVARASGSGLLDACDVDAARFARRVAARLDDDVDVGAEHGADESVPLVGAASIVAKVERDAAVAAVDTDRDVGSGYPSDPTTRSFLRAYVRENGELPPCARASWKTSRDVLAAAEQSRLDGF</sequence>
<comment type="subcellular location">
    <subcellularLocation>
        <location evidence="4">Cytoplasm</location>
    </subcellularLocation>
</comment>
<evidence type="ECO:0000256" key="4">
    <source>
        <dbReference type="ARBA" id="ARBA00004496"/>
    </source>
</evidence>
<dbReference type="FunFam" id="1.10.10.460:FF:000001">
    <property type="entry name" value="Ribonuclease"/>
    <property type="match status" value="1"/>
</dbReference>
<comment type="cofactor">
    <cofactor evidence="12">
        <name>Mn(2+)</name>
        <dbReference type="ChEBI" id="CHEBI:29035"/>
    </cofactor>
    <cofactor evidence="12">
        <name>Mg(2+)</name>
        <dbReference type="ChEBI" id="CHEBI:18420"/>
    </cofactor>
    <text evidence="12">Manganese or magnesium. Binds 1 divalent metal ion per monomer in the absence of substrate. May bind a second metal ion after substrate binding.</text>
</comment>
<gene>
    <name evidence="15" type="primary">rnhB</name>
    <name evidence="15" type="ORF">ACFSBT_09885</name>
</gene>
<protein>
    <recommendedName>
        <fullName evidence="13">Ribonuclease</fullName>
        <ecNumber evidence="13">3.1.26.4</ecNumber>
    </recommendedName>
</protein>
<dbReference type="GO" id="GO:0006401">
    <property type="term" value="P:RNA catabolic process"/>
    <property type="evidence" value="ECO:0007669"/>
    <property type="project" value="UniProtKB-UniRule"/>
</dbReference>
<dbReference type="EMBL" id="JBHUDC010000005">
    <property type="protein sequence ID" value="MFD1513588.1"/>
    <property type="molecule type" value="Genomic_DNA"/>
</dbReference>
<feature type="binding site" evidence="12">
    <location>
        <position position="6"/>
    </location>
    <ligand>
        <name>a divalent metal cation</name>
        <dbReference type="ChEBI" id="CHEBI:60240"/>
    </ligand>
</feature>
<evidence type="ECO:0000259" key="14">
    <source>
        <dbReference type="PROSITE" id="PS51975"/>
    </source>
</evidence>
<dbReference type="GO" id="GO:0004523">
    <property type="term" value="F:RNA-DNA hybrid ribonuclease activity"/>
    <property type="evidence" value="ECO:0007669"/>
    <property type="project" value="UniProtKB-UniRule"/>
</dbReference>
<keyword evidence="9 12" id="KW-0255">Endonuclease</keyword>
<dbReference type="Gene3D" id="1.10.10.460">
    <property type="entry name" value="Ribonuclease hii. Domain 2"/>
    <property type="match status" value="1"/>
</dbReference>
<dbReference type="Gene3D" id="3.30.420.10">
    <property type="entry name" value="Ribonuclease H-like superfamily/Ribonuclease H"/>
    <property type="match status" value="1"/>
</dbReference>
<dbReference type="PROSITE" id="PS51975">
    <property type="entry name" value="RNASE_H_2"/>
    <property type="match status" value="1"/>
</dbReference>
<dbReference type="InterPro" id="IPR023160">
    <property type="entry name" value="RNase_HII_hlx-loop-hlx_cap_dom"/>
</dbReference>
<evidence type="ECO:0000256" key="2">
    <source>
        <dbReference type="ARBA" id="ARBA00001946"/>
    </source>
</evidence>
<evidence type="ECO:0000313" key="16">
    <source>
        <dbReference type="Proteomes" id="UP001597187"/>
    </source>
</evidence>
<evidence type="ECO:0000256" key="13">
    <source>
        <dbReference type="RuleBase" id="RU003515"/>
    </source>
</evidence>
<accession>A0ABD6AWC2</accession>
<dbReference type="InterPro" id="IPR012337">
    <property type="entry name" value="RNaseH-like_sf"/>
</dbReference>
<evidence type="ECO:0000256" key="5">
    <source>
        <dbReference type="ARBA" id="ARBA00007383"/>
    </source>
</evidence>
<proteinExistence type="inferred from homology"/>
<keyword evidence="7 12" id="KW-0540">Nuclease</keyword>
<dbReference type="PANTHER" id="PTHR10954:SF23">
    <property type="entry name" value="RIBONUCLEASE"/>
    <property type="match status" value="1"/>
</dbReference>
<evidence type="ECO:0000256" key="9">
    <source>
        <dbReference type="ARBA" id="ARBA00022759"/>
    </source>
</evidence>
<dbReference type="GO" id="GO:0003723">
    <property type="term" value="F:RNA binding"/>
    <property type="evidence" value="ECO:0007669"/>
    <property type="project" value="UniProtKB-UniRule"/>
</dbReference>
<dbReference type="NCBIfam" id="TIGR00729">
    <property type="entry name" value="ribonuclease HII"/>
    <property type="match status" value="1"/>
</dbReference>
<keyword evidence="8 12" id="KW-0479">Metal-binding</keyword>
<feature type="binding site" evidence="12">
    <location>
        <position position="104"/>
    </location>
    <ligand>
        <name>a divalent metal cation</name>
        <dbReference type="ChEBI" id="CHEBI:60240"/>
    </ligand>
</feature>
<comment type="caution">
    <text evidence="15">The sequence shown here is derived from an EMBL/GenBank/DDBJ whole genome shotgun (WGS) entry which is preliminary data.</text>
</comment>
<feature type="domain" description="RNase H type-2" evidence="14">
    <location>
        <begin position="1"/>
        <end position="203"/>
    </location>
</feature>
<evidence type="ECO:0000256" key="1">
    <source>
        <dbReference type="ARBA" id="ARBA00000077"/>
    </source>
</evidence>
<dbReference type="Pfam" id="PF01351">
    <property type="entry name" value="RNase_HII"/>
    <property type="match status" value="1"/>
</dbReference>
<comment type="function">
    <text evidence="3 13">Endonuclease that specifically degrades the RNA of RNA-DNA hybrids.</text>
</comment>
<dbReference type="PANTHER" id="PTHR10954">
    <property type="entry name" value="RIBONUCLEASE H2 SUBUNIT A"/>
    <property type="match status" value="1"/>
</dbReference>
<dbReference type="InterPro" id="IPR024567">
    <property type="entry name" value="RNase_HII/HIII_dom"/>
</dbReference>
<comment type="cofactor">
    <cofactor evidence="2">
        <name>Mg(2+)</name>
        <dbReference type="ChEBI" id="CHEBI:18420"/>
    </cofactor>
</comment>
<organism evidence="15 16">
    <name type="scientific">Halomarina rubra</name>
    <dbReference type="NCBI Taxonomy" id="2071873"/>
    <lineage>
        <taxon>Archaea</taxon>
        <taxon>Methanobacteriati</taxon>
        <taxon>Methanobacteriota</taxon>
        <taxon>Stenosarchaea group</taxon>
        <taxon>Halobacteria</taxon>
        <taxon>Halobacteriales</taxon>
        <taxon>Natronomonadaceae</taxon>
        <taxon>Halomarina</taxon>
    </lineage>
</organism>
<evidence type="ECO:0000256" key="3">
    <source>
        <dbReference type="ARBA" id="ARBA00004065"/>
    </source>
</evidence>
<dbReference type="RefSeq" id="WP_250873565.1">
    <property type="nucleotide sequence ID" value="NZ_JALXFV010000005.1"/>
</dbReference>
<dbReference type="EC" id="3.1.26.4" evidence="13"/>
<dbReference type="Proteomes" id="UP001597187">
    <property type="component" value="Unassembled WGS sequence"/>
</dbReference>